<feature type="domain" description="DUF7827" evidence="2">
    <location>
        <begin position="377"/>
        <end position="460"/>
    </location>
</feature>
<dbReference type="InterPro" id="IPR057149">
    <property type="entry name" value="DUF7827"/>
</dbReference>
<reference evidence="3 4" key="1">
    <citation type="submission" date="2016-10" db="EMBL/GenBank/DDBJ databases">
        <authorList>
            <person name="de Groot N.N."/>
        </authorList>
    </citation>
    <scope>NUCLEOTIDE SEQUENCE [LARGE SCALE GENOMIC DNA]</scope>
    <source>
        <strain evidence="3 4">CGMCC 1.10457</strain>
    </source>
</reference>
<keyword evidence="1" id="KW-0472">Membrane</keyword>
<feature type="transmembrane region" description="Helical" evidence="1">
    <location>
        <begin position="519"/>
        <end position="543"/>
    </location>
</feature>
<organism evidence="3 4">
    <name type="scientific">Halomicrobium zhouii</name>
    <dbReference type="NCBI Taxonomy" id="767519"/>
    <lineage>
        <taxon>Archaea</taxon>
        <taxon>Methanobacteriati</taxon>
        <taxon>Methanobacteriota</taxon>
        <taxon>Stenosarchaea group</taxon>
        <taxon>Halobacteria</taxon>
        <taxon>Halobacteriales</taxon>
        <taxon>Haloarculaceae</taxon>
        <taxon>Halomicrobium</taxon>
    </lineage>
</organism>
<evidence type="ECO:0000313" key="3">
    <source>
        <dbReference type="EMBL" id="SFR91672.1"/>
    </source>
</evidence>
<evidence type="ECO:0000256" key="1">
    <source>
        <dbReference type="SAM" id="Phobius"/>
    </source>
</evidence>
<evidence type="ECO:0000259" key="2">
    <source>
        <dbReference type="Pfam" id="PF25162"/>
    </source>
</evidence>
<keyword evidence="1" id="KW-0812">Transmembrane</keyword>
<dbReference type="Pfam" id="PF25162">
    <property type="entry name" value="DUF7827"/>
    <property type="match status" value="2"/>
</dbReference>
<protein>
    <recommendedName>
        <fullName evidence="2">DUF7827 domain-containing protein</fullName>
    </recommendedName>
</protein>
<dbReference type="Proteomes" id="UP000199062">
    <property type="component" value="Unassembled WGS sequence"/>
</dbReference>
<dbReference type="EMBL" id="FOZK01000001">
    <property type="protein sequence ID" value="SFR91672.1"/>
    <property type="molecule type" value="Genomic_DNA"/>
</dbReference>
<name>A0A1I6KK87_9EURY</name>
<sequence>MRRSGPPRTLLVTALLVGALGLAGAATAQSAVVVHDGEELVLDAAPGQPIEGHATLEPGSTVEVTVQSESPKSPFLTRSEATVTEDGRFEVTVDLENLGQGIPMSVTVRHDGEVLTREEARIAGCGSDCETATFDRQGDRLTLQAGPGQAITGNTSLEEGAPVTIRLESTNPEQPFLVAKETTVTDEGAFATFLDVSDVEPGSSFRAVVLHDGDQLKETTGRVVACDGKCGPVTTQTPTPTPTLDPDEFGFKSIVEVTDEETAYVPVTLGDADAATLVVGSKDVNYVVNATVRDGNGDDRVGVLFDAAAAGTDGRTLTVANESDELTVTDPEPDLGDSIDPADYDTRLYEGDTATGKPDDVGVLVVRESGPGDGDQPALEKSVLRTSPGDVASLPIHLGSEYAAVVTIGSDADNYGIAARVTDGDGDDRVVLRFRTDNAGTDRPTLDVEGTDDDLTITDPEPSLDGPLPPTEYDIALYPGQKAANDPVSIGTLSVGSGSDGPRTAVLDDSQAGDRGIDLGGVGALAAGAVFAVVGVGLLLGLFRS</sequence>
<feature type="domain" description="DUF7827" evidence="2">
    <location>
        <begin position="259"/>
        <end position="350"/>
    </location>
</feature>
<proteinExistence type="predicted"/>
<evidence type="ECO:0000313" key="4">
    <source>
        <dbReference type="Proteomes" id="UP000199062"/>
    </source>
</evidence>
<keyword evidence="4" id="KW-1185">Reference proteome</keyword>
<gene>
    <name evidence="3" type="ORF">SAMN05216559_0953</name>
</gene>
<dbReference type="NCBIfam" id="NF045517">
    <property type="entry name" value="halo_surf_dom"/>
    <property type="match status" value="2"/>
</dbReference>
<dbReference type="AlphaFoldDB" id="A0A1I6KK87"/>
<accession>A0A1I6KK87</accession>
<keyword evidence="1" id="KW-1133">Transmembrane helix</keyword>